<organism evidence="14 15">
    <name type="scientific">Diacronema lutheri</name>
    <name type="common">Unicellular marine alga</name>
    <name type="synonym">Monochrysis lutheri</name>
    <dbReference type="NCBI Taxonomy" id="2081491"/>
    <lineage>
        <taxon>Eukaryota</taxon>
        <taxon>Haptista</taxon>
        <taxon>Haptophyta</taxon>
        <taxon>Pavlovophyceae</taxon>
        <taxon>Pavlovales</taxon>
        <taxon>Pavlovaceae</taxon>
        <taxon>Diacronema</taxon>
    </lineage>
</organism>
<keyword evidence="8" id="KW-0479">Metal-binding</keyword>
<dbReference type="Gene3D" id="3.90.420.10">
    <property type="entry name" value="Oxidoreductase, molybdopterin-binding domain"/>
    <property type="match status" value="1"/>
</dbReference>
<comment type="cofactor">
    <cofactor evidence="1">
        <name>Mo-molybdopterin</name>
        <dbReference type="ChEBI" id="CHEBI:71302"/>
    </cofactor>
</comment>
<dbReference type="FunFam" id="3.90.420.10:FF:000002">
    <property type="entry name" value="sulfite oxidase, mitochondrial"/>
    <property type="match status" value="1"/>
</dbReference>
<evidence type="ECO:0000256" key="4">
    <source>
        <dbReference type="ARBA" id="ARBA00004971"/>
    </source>
</evidence>
<dbReference type="InterPro" id="IPR005066">
    <property type="entry name" value="MoCF_OxRdtse_dimer"/>
</dbReference>
<dbReference type="GO" id="GO:0030151">
    <property type="term" value="F:molybdenum ion binding"/>
    <property type="evidence" value="ECO:0007669"/>
    <property type="project" value="InterPro"/>
</dbReference>
<dbReference type="InterPro" id="IPR014756">
    <property type="entry name" value="Ig_E-set"/>
</dbReference>
<dbReference type="GO" id="GO:0043546">
    <property type="term" value="F:molybdopterin cofactor binding"/>
    <property type="evidence" value="ECO:0007669"/>
    <property type="project" value="TreeGrafter"/>
</dbReference>
<dbReference type="Gene3D" id="2.60.40.650">
    <property type="match status" value="1"/>
</dbReference>
<keyword evidence="11" id="KW-0496">Mitochondrion</keyword>
<dbReference type="InterPro" id="IPR036400">
    <property type="entry name" value="Cyt_B5-like_heme/steroid_sf"/>
</dbReference>
<name>A0A8J5X2L1_DIALT</name>
<feature type="region of interest" description="Disordered" evidence="12">
    <location>
        <begin position="517"/>
        <end position="538"/>
    </location>
</feature>
<evidence type="ECO:0000256" key="3">
    <source>
        <dbReference type="ARBA" id="ARBA00004569"/>
    </source>
</evidence>
<dbReference type="PROSITE" id="PS00191">
    <property type="entry name" value="CYTOCHROME_B5_1"/>
    <property type="match status" value="1"/>
</dbReference>
<evidence type="ECO:0000256" key="1">
    <source>
        <dbReference type="ARBA" id="ARBA00001924"/>
    </source>
</evidence>
<comment type="cofactor">
    <cofactor evidence="2">
        <name>heme b</name>
        <dbReference type="ChEBI" id="CHEBI:60344"/>
    </cofactor>
</comment>
<evidence type="ECO:0000256" key="2">
    <source>
        <dbReference type="ARBA" id="ARBA00001970"/>
    </source>
</evidence>
<dbReference type="AlphaFoldDB" id="A0A8J5X2L1"/>
<comment type="subcellular location">
    <subcellularLocation>
        <location evidence="3">Mitochondrion intermembrane space</location>
    </subcellularLocation>
</comment>
<dbReference type="SUPFAM" id="SSF55856">
    <property type="entry name" value="Cytochrome b5-like heme/steroid binding domain"/>
    <property type="match status" value="1"/>
</dbReference>
<feature type="region of interest" description="Disordered" evidence="12">
    <location>
        <begin position="51"/>
        <end position="82"/>
    </location>
</feature>
<dbReference type="Gene3D" id="3.10.120.10">
    <property type="entry name" value="Cytochrome b5-like heme/steroid binding domain"/>
    <property type="match status" value="1"/>
</dbReference>
<accession>A0A8J5X2L1</accession>
<keyword evidence="7" id="KW-0349">Heme</keyword>
<dbReference type="Pfam" id="PF03404">
    <property type="entry name" value="Mo-co_dimer"/>
    <property type="match status" value="2"/>
</dbReference>
<dbReference type="SUPFAM" id="SSF81296">
    <property type="entry name" value="E set domains"/>
    <property type="match status" value="1"/>
</dbReference>
<dbReference type="Pfam" id="PF00174">
    <property type="entry name" value="Oxidored_molyb"/>
    <property type="match status" value="1"/>
</dbReference>
<gene>
    <name evidence="14" type="ORF">KFE25_005087</name>
</gene>
<comment type="caution">
    <text evidence="14">The sequence shown here is derived from an EMBL/GenBank/DDBJ whole genome shotgun (WGS) entry which is preliminary data.</text>
</comment>
<keyword evidence="9" id="KW-0560">Oxidoreductase</keyword>
<evidence type="ECO:0000313" key="14">
    <source>
        <dbReference type="EMBL" id="KAG8457818.1"/>
    </source>
</evidence>
<dbReference type="InterPro" id="IPR018506">
    <property type="entry name" value="Cyt_B5_heme-BS"/>
</dbReference>
<evidence type="ECO:0000256" key="12">
    <source>
        <dbReference type="SAM" id="MobiDB-lite"/>
    </source>
</evidence>
<evidence type="ECO:0000259" key="13">
    <source>
        <dbReference type="PROSITE" id="PS50255"/>
    </source>
</evidence>
<dbReference type="GO" id="GO:0006790">
    <property type="term" value="P:sulfur compound metabolic process"/>
    <property type="evidence" value="ECO:0007669"/>
    <property type="project" value="TreeGrafter"/>
</dbReference>
<feature type="compositionally biased region" description="Low complexity" evidence="12">
    <location>
        <begin position="517"/>
        <end position="527"/>
    </location>
</feature>
<dbReference type="SUPFAM" id="SSF56524">
    <property type="entry name" value="Oxidoreductase molybdopterin-binding domain"/>
    <property type="match status" value="1"/>
</dbReference>
<sequence>MAAWRVLGALGRAARRAGPRLVVGLGAGAAGIGAALGPRLADAEAVAAALGPPSHPASGAAPSPADAAAHAPSGEAAAHAEAGTGALATGAWPVYTKQQVAEHDSREKRIWVTYKDGVYDITEFVDGHPGGSRILLGAGKAIDAYWNLYPQHVNSSAPLEILETMRIGVLDARDAAEASAAADVSDPYANDPPASPLLRLHSAKPLQAETPTQLVTDTWITPNELFFVRGHHPIPDIDAHTYRLTVKGHGLPREFTFSLADLRDRFPRAEVVSTIQCGGNGRSAFNAHKRTMGIPWGCGAMSTARWSGARLTDVLAACGLTDADAEAAGVEHVQFEGSESMGASIPAGKAFARRGDVLLAYEMNGEPIPRAHGYPVRAIVPGHVGVRNVKWLSAIVTSEEEAQGPWQRGIAYKGFAPGLETVDGVDVQSVPSVQEQPVMSAITSPSAGDVLDAADGTVGVRGYAWSGGGRGIVRVDVSADGGETWHTAKLKEGSEQKLSRAWAWTFFEADVPLPAQPAAPRSAATGAASGGGADGPRSRSVEIVAKATDASYNTQPERIEPIWNLRGINFNAWPRVDITVDGG</sequence>
<dbReference type="PANTHER" id="PTHR19372">
    <property type="entry name" value="SULFITE REDUCTASE"/>
    <property type="match status" value="1"/>
</dbReference>
<reference evidence="14" key="1">
    <citation type="submission" date="2021-05" db="EMBL/GenBank/DDBJ databases">
        <title>The genome of the haptophyte Pavlova lutheri (Diacronema luteri, Pavlovales) - a model for lipid biosynthesis in eukaryotic algae.</title>
        <authorList>
            <person name="Hulatt C.J."/>
            <person name="Posewitz M.C."/>
        </authorList>
    </citation>
    <scope>NUCLEOTIDE SEQUENCE</scope>
    <source>
        <strain evidence="14">NIVA-4/92</strain>
    </source>
</reference>
<evidence type="ECO:0000256" key="11">
    <source>
        <dbReference type="ARBA" id="ARBA00023128"/>
    </source>
</evidence>
<protein>
    <recommendedName>
        <fullName evidence="5">sulfite oxidase</fullName>
        <ecNumber evidence="5">1.8.3.1</ecNumber>
    </recommendedName>
</protein>
<evidence type="ECO:0000256" key="5">
    <source>
        <dbReference type="ARBA" id="ARBA00012505"/>
    </source>
</evidence>
<dbReference type="SMART" id="SM01117">
    <property type="entry name" value="Cyt-b5"/>
    <property type="match status" value="1"/>
</dbReference>
<keyword evidence="15" id="KW-1185">Reference proteome</keyword>
<proteinExistence type="predicted"/>
<dbReference type="GO" id="GO:0008482">
    <property type="term" value="F:sulfite oxidase activity"/>
    <property type="evidence" value="ECO:0007669"/>
    <property type="project" value="UniProtKB-EC"/>
</dbReference>
<evidence type="ECO:0000256" key="8">
    <source>
        <dbReference type="ARBA" id="ARBA00022723"/>
    </source>
</evidence>
<dbReference type="PANTHER" id="PTHR19372:SF7">
    <property type="entry name" value="SULFITE OXIDASE, MITOCHONDRIAL"/>
    <property type="match status" value="1"/>
</dbReference>
<evidence type="ECO:0000256" key="6">
    <source>
        <dbReference type="ARBA" id="ARBA00022505"/>
    </source>
</evidence>
<dbReference type="InterPro" id="IPR008335">
    <property type="entry name" value="Mopterin_OxRdtase_euk"/>
</dbReference>
<dbReference type="EC" id="1.8.3.1" evidence="5"/>
<dbReference type="GO" id="GO:0005758">
    <property type="term" value="C:mitochondrial intermembrane space"/>
    <property type="evidence" value="ECO:0007669"/>
    <property type="project" value="UniProtKB-SubCell"/>
</dbReference>
<comment type="pathway">
    <text evidence="4">Energy metabolism; sulfur metabolism.</text>
</comment>
<dbReference type="FunFam" id="3.10.120.10:FF:000007">
    <property type="entry name" value="Sulfite oxidase, mitochondrial"/>
    <property type="match status" value="1"/>
</dbReference>
<keyword evidence="6" id="KW-0500">Molybdenum</keyword>
<dbReference type="Proteomes" id="UP000751190">
    <property type="component" value="Unassembled WGS sequence"/>
</dbReference>
<keyword evidence="10" id="KW-0408">Iron</keyword>
<evidence type="ECO:0000256" key="10">
    <source>
        <dbReference type="ARBA" id="ARBA00023004"/>
    </source>
</evidence>
<dbReference type="OrthoDB" id="10051395at2759"/>
<evidence type="ECO:0000313" key="15">
    <source>
        <dbReference type="Proteomes" id="UP000751190"/>
    </source>
</evidence>
<dbReference type="InterPro" id="IPR036374">
    <property type="entry name" value="OxRdtase_Mopterin-bd_sf"/>
</dbReference>
<dbReference type="GO" id="GO:0020037">
    <property type="term" value="F:heme binding"/>
    <property type="evidence" value="ECO:0007669"/>
    <property type="project" value="InterPro"/>
</dbReference>
<dbReference type="PRINTS" id="PR00407">
    <property type="entry name" value="EUMOPTERIN"/>
</dbReference>
<dbReference type="Pfam" id="PF00173">
    <property type="entry name" value="Cyt-b5"/>
    <property type="match status" value="1"/>
</dbReference>
<dbReference type="OMA" id="TWHVAEL"/>
<dbReference type="InterPro" id="IPR001199">
    <property type="entry name" value="Cyt_B5-like_heme/steroid-bd"/>
</dbReference>
<evidence type="ECO:0000256" key="7">
    <source>
        <dbReference type="ARBA" id="ARBA00022617"/>
    </source>
</evidence>
<dbReference type="PROSITE" id="PS50255">
    <property type="entry name" value="CYTOCHROME_B5_2"/>
    <property type="match status" value="1"/>
</dbReference>
<dbReference type="InterPro" id="IPR000572">
    <property type="entry name" value="OxRdtase_Mopterin-bd_dom"/>
</dbReference>
<dbReference type="EMBL" id="JAGTXO010000062">
    <property type="protein sequence ID" value="KAG8457818.1"/>
    <property type="molecule type" value="Genomic_DNA"/>
</dbReference>
<feature type="domain" description="Cytochrome b5 heme-binding" evidence="13">
    <location>
        <begin position="92"/>
        <end position="171"/>
    </location>
</feature>
<evidence type="ECO:0000256" key="9">
    <source>
        <dbReference type="ARBA" id="ARBA00023002"/>
    </source>
</evidence>